<keyword evidence="6 8" id="KW-0406">Ion transport</keyword>
<sequence length="391" mass="44544">MGLFSIYTGIIYNDVFSKSMNIFGTSWNVTYTDAGLNYTQRMALGLDNNTHTISKVSDGIYSVPVEAFSRNNPYPFGIDPIWQVAGNKLLILNSFKMKMSIILGVVHMMFGIVLSAFNYVHFKEYYKIFFQLIPEMLFLSSIFGYLVFLIFFKWVRYYVNKQEQPRLLIVLISMFLSFGKTPTVEEGTVVFDAELQSYLQILLVLVALISVPWLLIPSPLYLIIKNKLAKRNRANYQRIEDDEEATANGELSGDAAAAQDDDQLEVGEVVVHRVIHTIEFCLGCISNTASYLRLWALSLAHAQLSEVLWQQILQRALMMQPLYFSIPFIFIGFSVWAVATIAVLLVMEGLSAFLHALRLHWVEFQNKFYVGDGYSFTPFSFTTILTGEGEE</sequence>
<evidence type="ECO:0000313" key="9">
    <source>
        <dbReference type="EMBL" id="KAI6645916.1"/>
    </source>
</evidence>
<evidence type="ECO:0000256" key="1">
    <source>
        <dbReference type="ARBA" id="ARBA00004141"/>
    </source>
</evidence>
<dbReference type="GO" id="GO:0046961">
    <property type="term" value="F:proton-transporting ATPase activity, rotational mechanism"/>
    <property type="evidence" value="ECO:0007669"/>
    <property type="project" value="InterPro"/>
</dbReference>
<keyword evidence="3 8" id="KW-0813">Transport</keyword>
<dbReference type="PANTHER" id="PTHR11629:SF63">
    <property type="entry name" value="V-TYPE PROTON ATPASE SUBUNIT A"/>
    <property type="match status" value="1"/>
</dbReference>
<keyword evidence="5 8" id="KW-1133">Transmembrane helix</keyword>
<comment type="similarity">
    <text evidence="2 8">Belongs to the V-ATPase 116 kDa subunit family.</text>
</comment>
<dbReference type="EMBL" id="JAKMXF010000365">
    <property type="protein sequence ID" value="KAI6645916.1"/>
    <property type="molecule type" value="Genomic_DNA"/>
</dbReference>
<proteinExistence type="inferred from homology"/>
<evidence type="ECO:0000256" key="5">
    <source>
        <dbReference type="ARBA" id="ARBA00022989"/>
    </source>
</evidence>
<dbReference type="Proteomes" id="UP001165289">
    <property type="component" value="Unassembled WGS sequence"/>
</dbReference>
<keyword evidence="10" id="KW-1185">Reference proteome</keyword>
<feature type="transmembrane region" description="Helical" evidence="8">
    <location>
        <begin position="128"/>
        <end position="152"/>
    </location>
</feature>
<dbReference type="GO" id="GO:0016471">
    <property type="term" value="C:vacuolar proton-transporting V-type ATPase complex"/>
    <property type="evidence" value="ECO:0007669"/>
    <property type="project" value="TreeGrafter"/>
</dbReference>
<comment type="function">
    <text evidence="8">Essential component of the vacuolar proton pump (V-ATPase), a multimeric enzyme that catalyzes the translocation of protons across the membranes. Required for assembly and activity of the V-ATPase.</text>
</comment>
<comment type="caution">
    <text evidence="9">The sequence shown here is derived from an EMBL/GenBank/DDBJ whole genome shotgun (WGS) entry which is preliminary data.</text>
</comment>
<evidence type="ECO:0000256" key="2">
    <source>
        <dbReference type="ARBA" id="ARBA00009904"/>
    </source>
</evidence>
<evidence type="ECO:0000313" key="10">
    <source>
        <dbReference type="Proteomes" id="UP001165289"/>
    </source>
</evidence>
<dbReference type="InterPro" id="IPR002490">
    <property type="entry name" value="V-ATPase_116kDa_su"/>
</dbReference>
<dbReference type="Pfam" id="PF01496">
    <property type="entry name" value="V_ATPase_I"/>
    <property type="match status" value="1"/>
</dbReference>
<evidence type="ECO:0000256" key="6">
    <source>
        <dbReference type="ARBA" id="ARBA00023065"/>
    </source>
</evidence>
<reference evidence="9 10" key="1">
    <citation type="journal article" date="2023" name="BMC Biol.">
        <title>The compact genome of the sponge Oopsacas minuta (Hexactinellida) is lacking key metazoan core genes.</title>
        <authorList>
            <person name="Santini S."/>
            <person name="Schenkelaars Q."/>
            <person name="Jourda C."/>
            <person name="Duchesne M."/>
            <person name="Belahbib H."/>
            <person name="Rocher C."/>
            <person name="Selva M."/>
            <person name="Riesgo A."/>
            <person name="Vervoort M."/>
            <person name="Leys S.P."/>
            <person name="Kodjabachian L."/>
            <person name="Le Bivic A."/>
            <person name="Borchiellini C."/>
            <person name="Claverie J.M."/>
            <person name="Renard E."/>
        </authorList>
    </citation>
    <scope>NUCLEOTIDE SEQUENCE [LARGE SCALE GENOMIC DNA]</scope>
    <source>
        <strain evidence="9">SPO-2</strain>
    </source>
</reference>
<dbReference type="GO" id="GO:0033179">
    <property type="term" value="C:proton-transporting V-type ATPase, V0 domain"/>
    <property type="evidence" value="ECO:0007669"/>
    <property type="project" value="InterPro"/>
</dbReference>
<keyword evidence="8" id="KW-0375">Hydrogen ion transport</keyword>
<feature type="transmembrane region" description="Helical" evidence="8">
    <location>
        <begin position="101"/>
        <end position="122"/>
    </location>
</feature>
<comment type="subcellular location">
    <subcellularLocation>
        <location evidence="1">Membrane</location>
        <topology evidence="1">Multi-pass membrane protein</topology>
    </subcellularLocation>
</comment>
<evidence type="ECO:0000256" key="4">
    <source>
        <dbReference type="ARBA" id="ARBA00022692"/>
    </source>
</evidence>
<dbReference type="PANTHER" id="PTHR11629">
    <property type="entry name" value="VACUOLAR PROTON ATPASES"/>
    <property type="match status" value="1"/>
</dbReference>
<dbReference type="GO" id="GO:0007035">
    <property type="term" value="P:vacuolar acidification"/>
    <property type="evidence" value="ECO:0007669"/>
    <property type="project" value="TreeGrafter"/>
</dbReference>
<feature type="transmembrane region" description="Helical" evidence="8">
    <location>
        <begin position="322"/>
        <end position="347"/>
    </location>
</feature>
<evidence type="ECO:0000256" key="3">
    <source>
        <dbReference type="ARBA" id="ARBA00022448"/>
    </source>
</evidence>
<keyword evidence="4 8" id="KW-0812">Transmembrane</keyword>
<protein>
    <recommendedName>
        <fullName evidence="8">V-type proton ATPase subunit a</fullName>
    </recommendedName>
</protein>
<feature type="transmembrane region" description="Helical" evidence="8">
    <location>
        <begin position="201"/>
        <end position="224"/>
    </location>
</feature>
<dbReference type="AlphaFoldDB" id="A0AAV7JB21"/>
<name>A0AAV7JB21_9METZ</name>
<evidence type="ECO:0000256" key="8">
    <source>
        <dbReference type="RuleBase" id="RU361189"/>
    </source>
</evidence>
<gene>
    <name evidence="9" type="ORF">LOD99_13174</name>
</gene>
<evidence type="ECO:0000256" key="7">
    <source>
        <dbReference type="ARBA" id="ARBA00023136"/>
    </source>
</evidence>
<keyword evidence="7 8" id="KW-0472">Membrane</keyword>
<accession>A0AAV7JB21</accession>
<organism evidence="9 10">
    <name type="scientific">Oopsacas minuta</name>
    <dbReference type="NCBI Taxonomy" id="111878"/>
    <lineage>
        <taxon>Eukaryota</taxon>
        <taxon>Metazoa</taxon>
        <taxon>Porifera</taxon>
        <taxon>Hexactinellida</taxon>
        <taxon>Hexasterophora</taxon>
        <taxon>Lyssacinosida</taxon>
        <taxon>Leucopsacidae</taxon>
        <taxon>Oopsacas</taxon>
    </lineage>
</organism>
<dbReference type="GO" id="GO:0051117">
    <property type="term" value="F:ATPase binding"/>
    <property type="evidence" value="ECO:0007669"/>
    <property type="project" value="TreeGrafter"/>
</dbReference>